<accession>A0A8H7WG18</accession>
<sequence>MAPLTWFITGCSSGFGEQFVHSILARGDKVIATARRPESITHLQEAGAAVLQLDVTDDQASIDALMGKALGIYGSIDVLVNNAAYVSIGTWEELKYEDFLAQFNTNVFGTINVTRALLPHFRQRRSGTVVFIGSLSGWIGHPGAGAYAGTKFALEGMVESLQQEVSPFGIRTLLMEPGRFRTKLLSSQNMKKVQPIVADYSELSKATIAGLEQEDRKQPGDPVKFVEHVLDLVRGEGIAKGREVPFRLPLGKDVYEEVKRKCEETLKLLANWEEVINGTDIVE</sequence>
<protein>
    <recommendedName>
        <fullName evidence="5">Ketoreductase domain-containing protein</fullName>
    </recommendedName>
</protein>
<dbReference type="EMBL" id="JAFJYH010000023">
    <property type="protein sequence ID" value="KAG4424229.1"/>
    <property type="molecule type" value="Genomic_DNA"/>
</dbReference>
<organism evidence="6 7">
    <name type="scientific">Cadophora malorum</name>
    <dbReference type="NCBI Taxonomy" id="108018"/>
    <lineage>
        <taxon>Eukaryota</taxon>
        <taxon>Fungi</taxon>
        <taxon>Dikarya</taxon>
        <taxon>Ascomycota</taxon>
        <taxon>Pezizomycotina</taxon>
        <taxon>Leotiomycetes</taxon>
        <taxon>Helotiales</taxon>
        <taxon>Ploettnerulaceae</taxon>
        <taxon>Cadophora</taxon>
    </lineage>
</organism>
<keyword evidence="3" id="KW-0560">Oxidoreductase</keyword>
<comment type="caution">
    <text evidence="6">The sequence shown here is derived from an EMBL/GenBank/DDBJ whole genome shotgun (WGS) entry which is preliminary data.</text>
</comment>
<dbReference type="Pfam" id="PF00106">
    <property type="entry name" value="adh_short"/>
    <property type="match status" value="1"/>
</dbReference>
<comment type="similarity">
    <text evidence="1 4">Belongs to the short-chain dehydrogenases/reductases (SDR) family.</text>
</comment>
<gene>
    <name evidence="6" type="ORF">IFR04_002633</name>
</gene>
<dbReference type="AlphaFoldDB" id="A0A8H7WG18"/>
<dbReference type="PANTHER" id="PTHR43976">
    <property type="entry name" value="SHORT CHAIN DEHYDROGENASE"/>
    <property type="match status" value="1"/>
</dbReference>
<proteinExistence type="inferred from homology"/>
<evidence type="ECO:0000256" key="2">
    <source>
        <dbReference type="ARBA" id="ARBA00022857"/>
    </source>
</evidence>
<dbReference type="SUPFAM" id="SSF51735">
    <property type="entry name" value="NAD(P)-binding Rossmann-fold domains"/>
    <property type="match status" value="1"/>
</dbReference>
<dbReference type="PROSITE" id="PS00061">
    <property type="entry name" value="ADH_SHORT"/>
    <property type="match status" value="1"/>
</dbReference>
<reference evidence="6" key="1">
    <citation type="submission" date="2021-02" db="EMBL/GenBank/DDBJ databases">
        <title>Genome sequence Cadophora malorum strain M34.</title>
        <authorList>
            <person name="Stefanovic E."/>
            <person name="Vu D."/>
            <person name="Scully C."/>
            <person name="Dijksterhuis J."/>
            <person name="Roader J."/>
            <person name="Houbraken J."/>
        </authorList>
    </citation>
    <scope>NUCLEOTIDE SEQUENCE</scope>
    <source>
        <strain evidence="6">M34</strain>
    </source>
</reference>
<evidence type="ECO:0000256" key="1">
    <source>
        <dbReference type="ARBA" id="ARBA00006484"/>
    </source>
</evidence>
<dbReference type="CDD" id="cd05374">
    <property type="entry name" value="17beta-HSD-like_SDR_c"/>
    <property type="match status" value="1"/>
</dbReference>
<dbReference type="Gene3D" id="3.40.50.720">
    <property type="entry name" value="NAD(P)-binding Rossmann-like Domain"/>
    <property type="match status" value="1"/>
</dbReference>
<dbReference type="InterPro" id="IPR002347">
    <property type="entry name" value="SDR_fam"/>
</dbReference>
<keyword evidence="7" id="KW-1185">Reference proteome</keyword>
<name>A0A8H7WG18_9HELO</name>
<dbReference type="OrthoDB" id="1274115at2759"/>
<feature type="domain" description="Ketoreductase" evidence="5">
    <location>
        <begin position="4"/>
        <end position="178"/>
    </location>
</feature>
<dbReference type="InterPro" id="IPR036291">
    <property type="entry name" value="NAD(P)-bd_dom_sf"/>
</dbReference>
<keyword evidence="2" id="KW-0521">NADP</keyword>
<evidence type="ECO:0000313" key="6">
    <source>
        <dbReference type="EMBL" id="KAG4424229.1"/>
    </source>
</evidence>
<dbReference type="GO" id="GO:0016491">
    <property type="term" value="F:oxidoreductase activity"/>
    <property type="evidence" value="ECO:0007669"/>
    <property type="project" value="UniProtKB-KW"/>
</dbReference>
<dbReference type="SMART" id="SM00822">
    <property type="entry name" value="PKS_KR"/>
    <property type="match status" value="1"/>
</dbReference>
<dbReference type="InterPro" id="IPR051911">
    <property type="entry name" value="SDR_oxidoreductase"/>
</dbReference>
<dbReference type="Proteomes" id="UP000664132">
    <property type="component" value="Unassembled WGS sequence"/>
</dbReference>
<evidence type="ECO:0000256" key="3">
    <source>
        <dbReference type="ARBA" id="ARBA00023002"/>
    </source>
</evidence>
<dbReference type="InterPro" id="IPR020904">
    <property type="entry name" value="Sc_DH/Rdtase_CS"/>
</dbReference>
<evidence type="ECO:0000256" key="4">
    <source>
        <dbReference type="RuleBase" id="RU000363"/>
    </source>
</evidence>
<evidence type="ECO:0000313" key="7">
    <source>
        <dbReference type="Proteomes" id="UP000664132"/>
    </source>
</evidence>
<dbReference type="PRINTS" id="PR00081">
    <property type="entry name" value="GDHRDH"/>
</dbReference>
<evidence type="ECO:0000259" key="5">
    <source>
        <dbReference type="SMART" id="SM00822"/>
    </source>
</evidence>
<dbReference type="PRINTS" id="PR00080">
    <property type="entry name" value="SDRFAMILY"/>
</dbReference>
<dbReference type="InterPro" id="IPR057326">
    <property type="entry name" value="KR_dom"/>
</dbReference>
<dbReference type="PANTHER" id="PTHR43976:SF16">
    <property type="entry name" value="SHORT-CHAIN DEHYDROGENASE_REDUCTASE FAMILY PROTEIN"/>
    <property type="match status" value="1"/>
</dbReference>